<evidence type="ECO:0000313" key="5">
    <source>
        <dbReference type="Proteomes" id="UP001596122"/>
    </source>
</evidence>
<dbReference type="Pfam" id="PF13646">
    <property type="entry name" value="HEAT_2"/>
    <property type="match status" value="1"/>
</dbReference>
<evidence type="ECO:0000313" key="4">
    <source>
        <dbReference type="EMBL" id="MFC5379796.1"/>
    </source>
</evidence>
<keyword evidence="1" id="KW-0238">DNA-binding</keyword>
<dbReference type="SUPFAM" id="SSF48371">
    <property type="entry name" value="ARM repeat"/>
    <property type="match status" value="1"/>
</dbReference>
<dbReference type="InterPro" id="IPR047057">
    <property type="entry name" value="MerR_fam"/>
</dbReference>
<dbReference type="InterPro" id="IPR009061">
    <property type="entry name" value="DNA-bd_dom_put_sf"/>
</dbReference>
<protein>
    <submittedName>
        <fullName evidence="4">MerR family transcriptional regulator</fullName>
    </submittedName>
</protein>
<dbReference type="PROSITE" id="PS50937">
    <property type="entry name" value="HTH_MERR_2"/>
    <property type="match status" value="1"/>
</dbReference>
<dbReference type="InterPro" id="IPR016024">
    <property type="entry name" value="ARM-type_fold"/>
</dbReference>
<dbReference type="InterPro" id="IPR000551">
    <property type="entry name" value="MerR-type_HTH_dom"/>
</dbReference>
<feature type="domain" description="HTH merR-type" evidence="3">
    <location>
        <begin position="1"/>
        <end position="69"/>
    </location>
</feature>
<dbReference type="EMBL" id="JBHSLD010000004">
    <property type="protein sequence ID" value="MFC5379796.1"/>
    <property type="molecule type" value="Genomic_DNA"/>
</dbReference>
<dbReference type="PRINTS" id="PR00040">
    <property type="entry name" value="HTHMERR"/>
</dbReference>
<dbReference type="SMART" id="SM00422">
    <property type="entry name" value="HTH_MERR"/>
    <property type="match status" value="1"/>
</dbReference>
<keyword evidence="5" id="KW-1185">Reference proteome</keyword>
<dbReference type="Proteomes" id="UP001596122">
    <property type="component" value="Unassembled WGS sequence"/>
</dbReference>
<dbReference type="PANTHER" id="PTHR30204:SF93">
    <property type="entry name" value="HTH MERR-TYPE DOMAIN-CONTAINING PROTEIN"/>
    <property type="match status" value="1"/>
</dbReference>
<proteinExistence type="predicted"/>
<dbReference type="Pfam" id="PF13411">
    <property type="entry name" value="MerR_1"/>
    <property type="match status" value="1"/>
</dbReference>
<organism evidence="4 5">
    <name type="scientific">Aquipuribacter nitratireducens</name>
    <dbReference type="NCBI Taxonomy" id="650104"/>
    <lineage>
        <taxon>Bacteria</taxon>
        <taxon>Bacillati</taxon>
        <taxon>Actinomycetota</taxon>
        <taxon>Actinomycetes</taxon>
        <taxon>Micrococcales</taxon>
        <taxon>Intrasporangiaceae</taxon>
        <taxon>Aquipuribacter</taxon>
    </lineage>
</organism>
<dbReference type="PROSITE" id="PS00552">
    <property type="entry name" value="HTH_MERR_1"/>
    <property type="match status" value="1"/>
</dbReference>
<gene>
    <name evidence="4" type="ORF">ACFPJ6_03225</name>
</gene>
<evidence type="ECO:0000256" key="1">
    <source>
        <dbReference type="ARBA" id="ARBA00023125"/>
    </source>
</evidence>
<feature type="region of interest" description="Disordered" evidence="2">
    <location>
        <begin position="331"/>
        <end position="351"/>
    </location>
</feature>
<evidence type="ECO:0000256" key="2">
    <source>
        <dbReference type="SAM" id="MobiDB-lite"/>
    </source>
</evidence>
<dbReference type="Gene3D" id="1.25.10.10">
    <property type="entry name" value="Leucine-rich Repeat Variant"/>
    <property type="match status" value="1"/>
</dbReference>
<name>A0ABW0GLC9_9MICO</name>
<sequence>MLIGEVARRSGVSARMLRHYDRLGLVTPSGRTAGGYRRYSDGDLERLLWVEALRSLGLRLAEVAAALQRPSFSPGPVVEQLVAQVEERLERDTELLHRLTRLRDSTPTDWDDVLAATALLRGLDAPDPSTRQRLALSLDRPAPVEVAVLVEALLTEPDPHVAGALTWALARSGDVAVRPLEAALVEEADDRRRRAVTALGAIRSTAATEALARLDGHVDPAVAAAAVLARGRRGDREVVPALVRLVRDGNRDVEAAEVLARLVDPDGVSEDDDVVATVVQELVGAPVAARRRLAAALFELPVPAAEAAATALRDDPDRGVAVTAAALLAGRDATVRGTRPSGTRPGPPSPR</sequence>
<evidence type="ECO:0000259" key="3">
    <source>
        <dbReference type="PROSITE" id="PS50937"/>
    </source>
</evidence>
<dbReference type="InterPro" id="IPR011989">
    <property type="entry name" value="ARM-like"/>
</dbReference>
<dbReference type="RefSeq" id="WP_340269021.1">
    <property type="nucleotide sequence ID" value="NZ_JBBEOG010000003.1"/>
</dbReference>
<dbReference type="Gene3D" id="1.10.1660.10">
    <property type="match status" value="1"/>
</dbReference>
<feature type="compositionally biased region" description="Low complexity" evidence="2">
    <location>
        <begin position="331"/>
        <end position="344"/>
    </location>
</feature>
<dbReference type="PANTHER" id="PTHR30204">
    <property type="entry name" value="REDOX-CYCLING DRUG-SENSING TRANSCRIPTIONAL ACTIVATOR SOXR"/>
    <property type="match status" value="1"/>
</dbReference>
<dbReference type="SUPFAM" id="SSF46955">
    <property type="entry name" value="Putative DNA-binding domain"/>
    <property type="match status" value="1"/>
</dbReference>
<comment type="caution">
    <text evidence="4">The sequence shown here is derived from an EMBL/GenBank/DDBJ whole genome shotgun (WGS) entry which is preliminary data.</text>
</comment>
<reference evidence="5" key="1">
    <citation type="journal article" date="2019" name="Int. J. Syst. Evol. Microbiol.">
        <title>The Global Catalogue of Microorganisms (GCM) 10K type strain sequencing project: providing services to taxonomists for standard genome sequencing and annotation.</title>
        <authorList>
            <consortium name="The Broad Institute Genomics Platform"/>
            <consortium name="The Broad Institute Genome Sequencing Center for Infectious Disease"/>
            <person name="Wu L."/>
            <person name="Ma J."/>
        </authorList>
    </citation>
    <scope>NUCLEOTIDE SEQUENCE [LARGE SCALE GENOMIC DNA]</scope>
    <source>
        <strain evidence="5">CCUG 43114</strain>
    </source>
</reference>
<accession>A0ABW0GLC9</accession>